<reference evidence="1 2" key="1">
    <citation type="journal article" date="2019" name="Nat. Med.">
        <title>A library of human gut bacterial isolates paired with longitudinal multiomics data enables mechanistic microbiome research.</title>
        <authorList>
            <person name="Poyet M."/>
            <person name="Groussin M."/>
            <person name="Gibbons S.M."/>
            <person name="Avila-Pacheco J."/>
            <person name="Jiang X."/>
            <person name="Kearney S.M."/>
            <person name="Perrotta A.R."/>
            <person name="Berdy B."/>
            <person name="Zhao S."/>
            <person name="Lieberman T.D."/>
            <person name="Swanson P.K."/>
            <person name="Smith M."/>
            <person name="Roesemann S."/>
            <person name="Alexander J.E."/>
            <person name="Rich S.A."/>
            <person name="Livny J."/>
            <person name="Vlamakis H."/>
            <person name="Clish C."/>
            <person name="Bullock K."/>
            <person name="Deik A."/>
            <person name="Scott J."/>
            <person name="Pierce K.A."/>
            <person name="Xavier R.J."/>
            <person name="Alm E.J."/>
        </authorList>
    </citation>
    <scope>NUCLEOTIDE SEQUENCE [LARGE SCALE GENOMIC DNA]</scope>
    <source>
        <strain evidence="1 2">BIOML-A1</strain>
    </source>
</reference>
<evidence type="ECO:0000313" key="2">
    <source>
        <dbReference type="Proteomes" id="UP000449249"/>
    </source>
</evidence>
<sequence>MEIKEKLKRWFIMVRTNQCLGCCLFCEWWNMCKWETEERRKKKMIFLGTPGMKEFLKRKHPKILQEHPRDWHEVITKDTWDEYDEWKQTDEGKKGNR</sequence>
<name>A0A6N9JTJ0_9FIRM</name>
<evidence type="ECO:0000313" key="1">
    <source>
        <dbReference type="EMBL" id="MZK09330.1"/>
    </source>
</evidence>
<proteinExistence type="predicted"/>
<dbReference type="Proteomes" id="UP000449249">
    <property type="component" value="Unassembled WGS sequence"/>
</dbReference>
<dbReference type="AlphaFoldDB" id="A0A6N9JTJ0"/>
<comment type="caution">
    <text evidence="1">The sequence shown here is derived from an EMBL/GenBank/DDBJ whole genome shotgun (WGS) entry which is preliminary data.</text>
</comment>
<gene>
    <name evidence="1" type="ORF">GT576_02965</name>
</gene>
<dbReference type="EMBL" id="WWSH01000002">
    <property type="protein sequence ID" value="MZK09330.1"/>
    <property type="molecule type" value="Genomic_DNA"/>
</dbReference>
<organism evidence="1 2">
    <name type="scientific">Dorea longicatena</name>
    <dbReference type="NCBI Taxonomy" id="88431"/>
    <lineage>
        <taxon>Bacteria</taxon>
        <taxon>Bacillati</taxon>
        <taxon>Bacillota</taxon>
        <taxon>Clostridia</taxon>
        <taxon>Lachnospirales</taxon>
        <taxon>Lachnospiraceae</taxon>
        <taxon>Dorea</taxon>
    </lineage>
</organism>
<accession>A0A6N9JTJ0</accession>
<protein>
    <submittedName>
        <fullName evidence="1">Uncharacterized protein</fullName>
    </submittedName>
</protein>
<dbReference type="RefSeq" id="WP_161170102.1">
    <property type="nucleotide sequence ID" value="NZ_WWSF01000001.1"/>
</dbReference>